<evidence type="ECO:0000313" key="3">
    <source>
        <dbReference type="Proteomes" id="UP000293637"/>
    </source>
</evidence>
<feature type="region of interest" description="Disordered" evidence="1">
    <location>
        <begin position="28"/>
        <end position="62"/>
    </location>
</feature>
<organism evidence="2 3">
    <name type="scientific">Staphylococcus lugdunensis</name>
    <dbReference type="NCBI Taxonomy" id="28035"/>
    <lineage>
        <taxon>Bacteria</taxon>
        <taxon>Bacillati</taxon>
        <taxon>Bacillota</taxon>
        <taxon>Bacilli</taxon>
        <taxon>Bacillales</taxon>
        <taxon>Staphylococcaceae</taxon>
        <taxon>Staphylococcus</taxon>
    </lineage>
</organism>
<evidence type="ECO:0000256" key="1">
    <source>
        <dbReference type="SAM" id="MobiDB-lite"/>
    </source>
</evidence>
<dbReference type="EMBL" id="SCHB01000003">
    <property type="protein sequence ID" value="TBW72518.1"/>
    <property type="molecule type" value="Genomic_DNA"/>
</dbReference>
<name>A0A4Q9WBX5_STALU</name>
<dbReference type="AlphaFoldDB" id="A0A4Q9WBX5"/>
<accession>A0A4Q9WBX5</accession>
<feature type="compositionally biased region" description="Polar residues" evidence="1">
    <location>
        <begin position="33"/>
        <end position="44"/>
    </location>
</feature>
<reference evidence="2 3" key="1">
    <citation type="journal article" date="2019" name="Sci. Transl. Med.">
        <title>Quorum sensing between bacterial species on the skin protects against epidermal injury in atopic dermatitis.</title>
        <authorList>
            <person name="Williams M.R."/>
        </authorList>
    </citation>
    <scope>NUCLEOTIDE SEQUENCE [LARGE SCALE GENOMIC DNA]</scope>
    <source>
        <strain evidence="2 3">E7</strain>
    </source>
</reference>
<comment type="caution">
    <text evidence="2">The sequence shown here is derived from an EMBL/GenBank/DDBJ whole genome shotgun (WGS) entry which is preliminary data.</text>
</comment>
<evidence type="ECO:0000313" key="2">
    <source>
        <dbReference type="EMBL" id="TBW72518.1"/>
    </source>
</evidence>
<sequence>MHLQVYNNNNIAQKNRLNQFLLTKEAGVGGSTERISTRNSTSKGSWGRPQQRGSGTVFIMNS</sequence>
<proteinExistence type="predicted"/>
<feature type="compositionally biased region" description="Polar residues" evidence="1">
    <location>
        <begin position="51"/>
        <end position="62"/>
    </location>
</feature>
<dbReference type="Proteomes" id="UP000293637">
    <property type="component" value="Unassembled WGS sequence"/>
</dbReference>
<protein>
    <submittedName>
        <fullName evidence="2">Uncharacterized protein</fullName>
    </submittedName>
</protein>
<gene>
    <name evidence="2" type="ORF">EQ812_05970</name>
</gene>